<dbReference type="PROSITE" id="PS51257">
    <property type="entry name" value="PROKAR_LIPOPROTEIN"/>
    <property type="match status" value="1"/>
</dbReference>
<dbReference type="GO" id="GO:0043190">
    <property type="term" value="C:ATP-binding cassette (ABC) transporter complex"/>
    <property type="evidence" value="ECO:0007669"/>
    <property type="project" value="InterPro"/>
</dbReference>
<evidence type="ECO:0000256" key="4">
    <source>
        <dbReference type="ARBA" id="ARBA00023136"/>
    </source>
</evidence>
<proteinExistence type="predicted"/>
<dbReference type="OrthoDB" id="9787902at2"/>
<dbReference type="Gene3D" id="3.40.190.100">
    <property type="entry name" value="Glycine betaine-binding periplasmic protein, domain 2"/>
    <property type="match status" value="1"/>
</dbReference>
<evidence type="ECO:0000313" key="7">
    <source>
        <dbReference type="Proteomes" id="UP000198853"/>
    </source>
</evidence>
<evidence type="ECO:0000259" key="5">
    <source>
        <dbReference type="Pfam" id="PF04069"/>
    </source>
</evidence>
<dbReference type="GO" id="GO:0015226">
    <property type="term" value="F:carnitine transmembrane transporter activity"/>
    <property type="evidence" value="ECO:0007669"/>
    <property type="project" value="TreeGrafter"/>
</dbReference>
<dbReference type="GO" id="GO:0015871">
    <property type="term" value="P:choline transport"/>
    <property type="evidence" value="ECO:0007669"/>
    <property type="project" value="TreeGrafter"/>
</dbReference>
<dbReference type="GO" id="GO:0031460">
    <property type="term" value="P:glycine betaine transport"/>
    <property type="evidence" value="ECO:0007669"/>
    <property type="project" value="TreeGrafter"/>
</dbReference>
<reference evidence="6 7" key="1">
    <citation type="submission" date="2016-10" db="EMBL/GenBank/DDBJ databases">
        <authorList>
            <person name="de Groot N.N."/>
        </authorList>
    </citation>
    <scope>NUCLEOTIDE SEQUENCE [LARGE SCALE GENOMIC DNA]</scope>
    <source>
        <strain evidence="6 7">DSM 21771</strain>
    </source>
</reference>
<organism evidence="6 7">
    <name type="scientific">Natribacillus halophilus</name>
    <dbReference type="NCBI Taxonomy" id="549003"/>
    <lineage>
        <taxon>Bacteria</taxon>
        <taxon>Bacillati</taxon>
        <taxon>Bacillota</taxon>
        <taxon>Bacilli</taxon>
        <taxon>Bacillales</taxon>
        <taxon>Bacillaceae</taxon>
        <taxon>Natribacillus</taxon>
    </lineage>
</organism>
<dbReference type="SUPFAM" id="SSF53850">
    <property type="entry name" value="Periplasmic binding protein-like II"/>
    <property type="match status" value="2"/>
</dbReference>
<gene>
    <name evidence="6" type="ORF">SAMN04488123_102282</name>
</gene>
<evidence type="ECO:0000256" key="2">
    <source>
        <dbReference type="ARBA" id="ARBA00022448"/>
    </source>
</evidence>
<accession>A0A1G8KUB0</accession>
<dbReference type="PANTHER" id="PTHR47737:SF1">
    <property type="entry name" value="GLYCINE BETAINE_PROLINE BETAINE TRANSPORT SYSTEM PERMEASE PROTEIN PROW"/>
    <property type="match status" value="1"/>
</dbReference>
<keyword evidence="2" id="KW-0813">Transport</keyword>
<keyword evidence="7" id="KW-1185">Reference proteome</keyword>
<evidence type="ECO:0000256" key="1">
    <source>
        <dbReference type="ARBA" id="ARBA00004236"/>
    </source>
</evidence>
<dbReference type="Proteomes" id="UP000198853">
    <property type="component" value="Unassembled WGS sequence"/>
</dbReference>
<dbReference type="InterPro" id="IPR007210">
    <property type="entry name" value="ABC_Gly_betaine_transp_sub-bd"/>
</dbReference>
<evidence type="ECO:0000256" key="3">
    <source>
        <dbReference type="ARBA" id="ARBA00022475"/>
    </source>
</evidence>
<keyword evidence="3" id="KW-1003">Cell membrane</keyword>
<name>A0A1G8KUB0_9BACI</name>
<feature type="domain" description="ABC-type glycine betaine transport system substrate-binding" evidence="5">
    <location>
        <begin position="40"/>
        <end position="181"/>
    </location>
</feature>
<dbReference type="Pfam" id="PF04069">
    <property type="entry name" value="OpuAC"/>
    <property type="match status" value="2"/>
</dbReference>
<evidence type="ECO:0000313" key="6">
    <source>
        <dbReference type="EMBL" id="SDI46510.1"/>
    </source>
</evidence>
<comment type="subcellular location">
    <subcellularLocation>
        <location evidence="1">Cell membrane</location>
    </subcellularLocation>
</comment>
<sequence>MKKYGKKGWMISGLIMAFIVAGCGEDAESGEEAEEDGSADYNEALGYNIVGIDAGSGTMAAAEDAINDYDLDHFDLQSSSDAAMVQELDSAIENEEPIVVVGWTPHWKFNTYDLKFLDDPQEAFGDTEDIHTIAYPGLEEEHPEAFEVIDNFYWDEDDMGEVMEMLEDGVEPEEAGRTWVDDNEDQVSEWTEGVEEVDGETIELGTGAWESEFAATAVVQAVLEDIGYDVNSTTMETAILWEAVADGEAHAHFTAWLPYTNDSQYEEFAEEDDVVDLGPNLEDARIGFVVPEYMDIDSIEDLQE</sequence>
<protein>
    <submittedName>
        <fullName evidence="6">Glycine betaine/proline transport system substrate-binding protein</fullName>
    </submittedName>
</protein>
<dbReference type="Gene3D" id="3.10.105.10">
    <property type="entry name" value="Dipeptide-binding Protein, Domain 3"/>
    <property type="match status" value="1"/>
</dbReference>
<keyword evidence="4" id="KW-0472">Membrane</keyword>
<dbReference type="AlphaFoldDB" id="A0A1G8KUB0"/>
<dbReference type="RefSeq" id="WP_090396181.1">
    <property type="nucleotide sequence ID" value="NZ_FNEN01000002.1"/>
</dbReference>
<dbReference type="EMBL" id="FNEN01000002">
    <property type="protein sequence ID" value="SDI46510.1"/>
    <property type="molecule type" value="Genomic_DNA"/>
</dbReference>
<dbReference type="PANTHER" id="PTHR47737">
    <property type="entry name" value="GLYCINE BETAINE/PROLINE BETAINE TRANSPORT SYSTEM PERMEASE PROTEIN PROW"/>
    <property type="match status" value="1"/>
</dbReference>
<dbReference type="GO" id="GO:0005275">
    <property type="term" value="F:amine transmembrane transporter activity"/>
    <property type="evidence" value="ECO:0007669"/>
    <property type="project" value="TreeGrafter"/>
</dbReference>
<feature type="domain" description="ABC-type glycine betaine transport system substrate-binding" evidence="5">
    <location>
        <begin position="201"/>
        <end position="303"/>
    </location>
</feature>